<feature type="transmembrane region" description="Helical" evidence="1">
    <location>
        <begin position="201"/>
        <end position="223"/>
    </location>
</feature>
<evidence type="ECO:0000313" key="3">
    <source>
        <dbReference type="EMBL" id="CAF1666513.1"/>
    </source>
</evidence>
<organism evidence="3 4">
    <name type="scientific">Adineta ricciae</name>
    <name type="common">Rotifer</name>
    <dbReference type="NCBI Taxonomy" id="249248"/>
    <lineage>
        <taxon>Eukaryota</taxon>
        <taxon>Metazoa</taxon>
        <taxon>Spiralia</taxon>
        <taxon>Gnathifera</taxon>
        <taxon>Rotifera</taxon>
        <taxon>Eurotatoria</taxon>
        <taxon>Bdelloidea</taxon>
        <taxon>Adinetida</taxon>
        <taxon>Adinetidae</taxon>
        <taxon>Adineta</taxon>
    </lineage>
</organism>
<evidence type="ECO:0000256" key="1">
    <source>
        <dbReference type="SAM" id="Phobius"/>
    </source>
</evidence>
<feature type="transmembrane region" description="Helical" evidence="1">
    <location>
        <begin position="81"/>
        <end position="100"/>
    </location>
</feature>
<dbReference type="EMBL" id="CAJNOJ010000479">
    <property type="protein sequence ID" value="CAF1462070.1"/>
    <property type="molecule type" value="Genomic_DNA"/>
</dbReference>
<feature type="transmembrane region" description="Helical" evidence="1">
    <location>
        <begin position="238"/>
        <end position="262"/>
    </location>
</feature>
<reference evidence="3" key="1">
    <citation type="submission" date="2021-02" db="EMBL/GenBank/DDBJ databases">
        <authorList>
            <person name="Nowell W R."/>
        </authorList>
    </citation>
    <scope>NUCLEOTIDE SEQUENCE</scope>
</reference>
<gene>
    <name evidence="2" type="ORF">EDS130_LOCUS40224</name>
    <name evidence="3" type="ORF">XAT740_LOCUS57878</name>
</gene>
<protein>
    <recommendedName>
        <fullName evidence="5">Cadmium resistance transporter</fullName>
    </recommendedName>
</protein>
<dbReference type="EMBL" id="CAJNOR010012240">
    <property type="protein sequence ID" value="CAF1666513.1"/>
    <property type="molecule type" value="Genomic_DNA"/>
</dbReference>
<dbReference type="Pfam" id="PF03596">
    <property type="entry name" value="Cad"/>
    <property type="match status" value="2"/>
</dbReference>
<keyword evidence="4" id="KW-1185">Reference proteome</keyword>
<keyword evidence="1" id="KW-1133">Transmembrane helix</keyword>
<name>A0A816FWX1_ADIRI</name>
<dbReference type="InterPro" id="IPR004676">
    <property type="entry name" value="Cd-R_transporter"/>
</dbReference>
<keyword evidence="1" id="KW-0812">Transmembrane</keyword>
<dbReference type="OrthoDB" id="3791566at2759"/>
<dbReference type="Proteomes" id="UP000663852">
    <property type="component" value="Unassembled WGS sequence"/>
</dbReference>
<dbReference type="Proteomes" id="UP000663828">
    <property type="component" value="Unassembled WGS sequence"/>
</dbReference>
<keyword evidence="1" id="KW-0472">Membrane</keyword>
<accession>A0A816FWX1</accession>
<evidence type="ECO:0008006" key="5">
    <source>
        <dbReference type="Google" id="ProtNLM"/>
    </source>
</evidence>
<evidence type="ECO:0000313" key="4">
    <source>
        <dbReference type="Proteomes" id="UP000663828"/>
    </source>
</evidence>
<evidence type="ECO:0000313" key="2">
    <source>
        <dbReference type="EMBL" id="CAF1462070.1"/>
    </source>
</evidence>
<sequence length="273" mass="31153">MMSVHEKNVGKLVLTALISYVATNADDLIILMNFFTEISLGNSSMKVHHVFIGQYIGFFILLIISLTGYLISFVLPIEMLGFLGFLPIFIGLKTILDLIIEFYKKRKHGTIDDIIPTDSPISTIQLEMIRCRNDVDGSIRFEIKKQTDEQEPATNSNRILSILNHIFSLETLKVISITLANSADNISIYTPLFAQAYQWQIIVYIIIFLVMVFVWLMISYYFINSPPILSLAQKCARYLVPIVFLGIGIYIVVTSECFLWLFQAIRTKNFQKG</sequence>
<proteinExistence type="predicted"/>
<comment type="caution">
    <text evidence="3">The sequence shown here is derived from an EMBL/GenBank/DDBJ whole genome shotgun (WGS) entry which is preliminary data.</text>
</comment>
<feature type="transmembrane region" description="Helical" evidence="1">
    <location>
        <begin position="55"/>
        <end position="75"/>
    </location>
</feature>
<feature type="transmembrane region" description="Helical" evidence="1">
    <location>
        <begin position="12"/>
        <end position="35"/>
    </location>
</feature>
<dbReference type="AlphaFoldDB" id="A0A816FWX1"/>